<dbReference type="GO" id="GO:0045944">
    <property type="term" value="P:positive regulation of transcription by RNA polymerase II"/>
    <property type="evidence" value="ECO:0007669"/>
    <property type="project" value="TreeGrafter"/>
</dbReference>
<dbReference type="STRING" id="490622.A0A395NE41"/>
<keyword evidence="3" id="KW-1185">Reference proteome</keyword>
<dbReference type="InterPro" id="IPR052780">
    <property type="entry name" value="AAA_Catabolism_Regulators"/>
</dbReference>
<comment type="caution">
    <text evidence="2">The sequence shown here is derived from an EMBL/GenBank/DDBJ whole genome shotgun (WGS) entry which is preliminary data.</text>
</comment>
<evidence type="ECO:0000313" key="3">
    <source>
        <dbReference type="Proteomes" id="UP000266272"/>
    </source>
</evidence>
<accession>A0A395NE41</accession>
<evidence type="ECO:0000256" key="1">
    <source>
        <dbReference type="SAM" id="MobiDB-lite"/>
    </source>
</evidence>
<dbReference type="PANTHER" id="PTHR31644">
    <property type="entry name" value="TRANSCRIPTIONAL ACTIVATOR ARO80-RELATED"/>
    <property type="match status" value="1"/>
</dbReference>
<dbReference type="PANTHER" id="PTHR31644:SF3">
    <property type="entry name" value="ZN(II)2CYS6 TRANSCRIPTION FACTOR (EUROFUNG)"/>
    <property type="match status" value="1"/>
</dbReference>
<dbReference type="GO" id="GO:0000981">
    <property type="term" value="F:DNA-binding transcription factor activity, RNA polymerase II-specific"/>
    <property type="evidence" value="ECO:0007669"/>
    <property type="project" value="TreeGrafter"/>
</dbReference>
<gene>
    <name evidence="2" type="ORF">TARUN_8209</name>
</gene>
<feature type="compositionally biased region" description="Polar residues" evidence="1">
    <location>
        <begin position="392"/>
        <end position="404"/>
    </location>
</feature>
<dbReference type="GO" id="GO:0009074">
    <property type="term" value="P:aromatic amino acid family catabolic process"/>
    <property type="evidence" value="ECO:0007669"/>
    <property type="project" value="TreeGrafter"/>
</dbReference>
<name>A0A395NE41_TRIAR</name>
<feature type="region of interest" description="Disordered" evidence="1">
    <location>
        <begin position="392"/>
        <end position="419"/>
    </location>
</feature>
<sequence>MWNERRAVKDQMRYIGTIESMVLVTEWHPRSSHMPGESDYPITTLIPNTWLQEVEEIAERSDRASWMLLGNALTLSHEIDIIEVKDDTVQVSSSPQNMLYSEYLGIRRSRLRRILYIYISQMASRLGCSYPKTPFHQVVAGCISHPKDLGMDEQWHNHVSSWIELSRLIRSSSEFLFPSKAVTKELLRSGRYGAFLDHFRPLLDQWQRQHSGILNDSLYHQLLMIDYHFVRLYINSLALQAIFQQAQGYHRNLVIASELEMRSDFAYVREVIDGCSQILQMVIHLAEEDHLKYMPTRLHIRFASAAIYLIHALALGVRRTELDSKIALVDTVVRALRVHTVDDVHLSVRYASLLYNHLKGLRQRFVRVHSSTSSFPLAAPQFGYTADSLGSEASQRIPDSTPESGGQLASAPGLTSDDTAMPVSGTDWLVMPVETTNQTQQSDFMQLLFEIDSSDRRFFWDFLVEGYVAAPNPSLARVSMASERVMELLGTRNLDELRAVPTEDVRAASLKASGLNPEPDQLHTPANLQWYPVPDGDIISEDLEPLSCIAVLFGTTADEMRGFYRPNFVYGHPDIPLTEAYSMSMLKRMTEVQGGQNASQIERF</sequence>
<dbReference type="OrthoDB" id="2262349at2759"/>
<protein>
    <submittedName>
        <fullName evidence="2">Fungal zn binuclear cluster domain containing</fullName>
    </submittedName>
</protein>
<dbReference type="Gene3D" id="3.40.50.1820">
    <property type="entry name" value="alpha/beta hydrolase"/>
    <property type="match status" value="1"/>
</dbReference>
<dbReference type="GO" id="GO:0005634">
    <property type="term" value="C:nucleus"/>
    <property type="evidence" value="ECO:0007669"/>
    <property type="project" value="TreeGrafter"/>
</dbReference>
<dbReference type="Proteomes" id="UP000266272">
    <property type="component" value="Unassembled WGS sequence"/>
</dbReference>
<reference evidence="2 3" key="1">
    <citation type="journal article" date="2018" name="PLoS Pathog.">
        <title>Evolution of structural diversity of trichothecenes, a family of toxins produced by plant pathogenic and entomopathogenic fungi.</title>
        <authorList>
            <person name="Proctor R.H."/>
            <person name="McCormick S.P."/>
            <person name="Kim H.S."/>
            <person name="Cardoza R.E."/>
            <person name="Stanley A.M."/>
            <person name="Lindo L."/>
            <person name="Kelly A."/>
            <person name="Brown D.W."/>
            <person name="Lee T."/>
            <person name="Vaughan M.M."/>
            <person name="Alexander N.J."/>
            <person name="Busman M."/>
            <person name="Gutierrez S."/>
        </authorList>
    </citation>
    <scope>NUCLEOTIDE SEQUENCE [LARGE SCALE GENOMIC DNA]</scope>
    <source>
        <strain evidence="2 3">IBT 40837</strain>
    </source>
</reference>
<dbReference type="AlphaFoldDB" id="A0A395NE41"/>
<proteinExistence type="predicted"/>
<dbReference type="EMBL" id="PXOA01000579">
    <property type="protein sequence ID" value="RFU74043.1"/>
    <property type="molecule type" value="Genomic_DNA"/>
</dbReference>
<organism evidence="2 3">
    <name type="scientific">Trichoderma arundinaceum</name>
    <dbReference type="NCBI Taxonomy" id="490622"/>
    <lineage>
        <taxon>Eukaryota</taxon>
        <taxon>Fungi</taxon>
        <taxon>Dikarya</taxon>
        <taxon>Ascomycota</taxon>
        <taxon>Pezizomycotina</taxon>
        <taxon>Sordariomycetes</taxon>
        <taxon>Hypocreomycetidae</taxon>
        <taxon>Hypocreales</taxon>
        <taxon>Hypocreaceae</taxon>
        <taxon>Trichoderma</taxon>
    </lineage>
</organism>
<evidence type="ECO:0000313" key="2">
    <source>
        <dbReference type="EMBL" id="RFU74043.1"/>
    </source>
</evidence>
<dbReference type="InterPro" id="IPR029058">
    <property type="entry name" value="AB_hydrolase_fold"/>
</dbReference>